<reference evidence="2 3" key="1">
    <citation type="submission" date="2024-02" db="EMBL/GenBank/DDBJ databases">
        <title>Characterization of antibiotic resistant novel bacterial strains and their environmental applications.</title>
        <authorList>
            <person name="Manzoor S."/>
            <person name="Abbas S."/>
            <person name="Arshad M."/>
            <person name="Li W.J."/>
            <person name="Ahmed I."/>
        </authorList>
    </citation>
    <scope>NUCLEOTIDE SEQUENCE [LARGE SCALE GENOMIC DNA]</scope>
    <source>
        <strain evidence="2 3">KACC 15558</strain>
    </source>
</reference>
<name>A0ABP9U362_9MICO</name>
<gene>
    <name evidence="2" type="ORF">KACC15558_26350</name>
</gene>
<protein>
    <submittedName>
        <fullName evidence="2">Uncharacterized protein</fullName>
    </submittedName>
</protein>
<proteinExistence type="predicted"/>
<evidence type="ECO:0000313" key="2">
    <source>
        <dbReference type="EMBL" id="GAA5341594.1"/>
    </source>
</evidence>
<dbReference type="Proteomes" id="UP001498935">
    <property type="component" value="Unassembled WGS sequence"/>
</dbReference>
<feature type="transmembrane region" description="Helical" evidence="1">
    <location>
        <begin position="135"/>
        <end position="155"/>
    </location>
</feature>
<organism evidence="2 3">
    <name type="scientific">Brevibacterium ammoniilyticum</name>
    <dbReference type="NCBI Taxonomy" id="1046555"/>
    <lineage>
        <taxon>Bacteria</taxon>
        <taxon>Bacillati</taxon>
        <taxon>Actinomycetota</taxon>
        <taxon>Actinomycetes</taxon>
        <taxon>Micrococcales</taxon>
        <taxon>Brevibacteriaceae</taxon>
        <taxon>Brevibacterium</taxon>
    </lineage>
</organism>
<sequence length="156" mass="16733">MTAAALVGTVVKPIRDVRLGWSCLLAYLPGMTQHSSMSSPRVRFLAHGPEWMIATIDGITLQAVPVRVEEVEQTAREIAAHLGGPIDVEVRDHTGTTWHTLITPDASGPVNWRARAVEHRSDEPLEAGVRGRDGAGWFVGGIAVAVAMLLVLSALL</sequence>
<keyword evidence="1" id="KW-1133">Transmembrane helix</keyword>
<keyword evidence="3" id="KW-1185">Reference proteome</keyword>
<evidence type="ECO:0000256" key="1">
    <source>
        <dbReference type="SAM" id="Phobius"/>
    </source>
</evidence>
<comment type="caution">
    <text evidence="2">The sequence shown here is derived from an EMBL/GenBank/DDBJ whole genome shotgun (WGS) entry which is preliminary data.</text>
</comment>
<dbReference type="EMBL" id="BAABNP010000011">
    <property type="protein sequence ID" value="GAA5341594.1"/>
    <property type="molecule type" value="Genomic_DNA"/>
</dbReference>
<accession>A0ABP9U362</accession>
<keyword evidence="1" id="KW-0812">Transmembrane</keyword>
<evidence type="ECO:0000313" key="3">
    <source>
        <dbReference type="Proteomes" id="UP001498935"/>
    </source>
</evidence>
<keyword evidence="1" id="KW-0472">Membrane</keyword>